<organism evidence="8">
    <name type="scientific">Polaromonas hydrogenivorans</name>
    <dbReference type="NCBI Taxonomy" id="335476"/>
    <lineage>
        <taxon>Bacteria</taxon>
        <taxon>Pseudomonadati</taxon>
        <taxon>Pseudomonadota</taxon>
        <taxon>Betaproteobacteria</taxon>
        <taxon>Burkholderiales</taxon>
        <taxon>Comamonadaceae</taxon>
        <taxon>Polaromonas</taxon>
    </lineage>
</organism>
<evidence type="ECO:0000313" key="7">
    <source>
        <dbReference type="EMBL" id="XBP72625.1"/>
    </source>
</evidence>
<dbReference type="AlphaFoldDB" id="A0AAU7LY80"/>
<keyword evidence="2" id="KW-0815">Transposition</keyword>
<feature type="domain" description="DDE" evidence="5">
    <location>
        <begin position="72"/>
        <end position="205"/>
    </location>
</feature>
<gene>
    <name evidence="6" type="ORF">ABLV49_21305</name>
    <name evidence="7" type="ORF">ABLV49_21355</name>
    <name evidence="8" type="ORF">ABLV49_21410</name>
    <name evidence="9" type="ORF">ABLV49_24445</name>
</gene>
<dbReference type="Gene3D" id="3.30.420.10">
    <property type="entry name" value="Ribonuclease H-like superfamily/Ribonuclease H"/>
    <property type="match status" value="1"/>
</dbReference>
<dbReference type="InterPro" id="IPR047930">
    <property type="entry name" value="Transpos_IS6"/>
</dbReference>
<evidence type="ECO:0000313" key="9">
    <source>
        <dbReference type="EMBL" id="XBP72949.1"/>
    </source>
</evidence>
<protein>
    <submittedName>
        <fullName evidence="8">IS6 family transposase</fullName>
    </submittedName>
</protein>
<dbReference type="PANTHER" id="PTHR35528:SF3">
    <property type="entry name" value="BLL1675 PROTEIN"/>
    <property type="match status" value="1"/>
</dbReference>
<dbReference type="EMBL" id="CP157676">
    <property type="protein sequence ID" value="XBP72632.1"/>
    <property type="molecule type" value="Genomic_DNA"/>
</dbReference>
<evidence type="ECO:0000256" key="3">
    <source>
        <dbReference type="ARBA" id="ARBA00023125"/>
    </source>
</evidence>
<dbReference type="InterPro" id="IPR036397">
    <property type="entry name" value="RNaseH_sf"/>
</dbReference>
<evidence type="ECO:0000259" key="5">
    <source>
        <dbReference type="Pfam" id="PF13610"/>
    </source>
</evidence>
<keyword evidence="3" id="KW-0238">DNA-binding</keyword>
<dbReference type="RefSeq" id="WP_349282308.1">
    <property type="nucleotide sequence ID" value="NZ_CP157676.1"/>
</dbReference>
<dbReference type="EMBL" id="CP157678">
    <property type="protein sequence ID" value="XBP72949.1"/>
    <property type="molecule type" value="Genomic_DNA"/>
</dbReference>
<name>A0AAU7LY80_9BURK</name>
<dbReference type="EMBL" id="CP157676">
    <property type="protein sequence ID" value="XBP72625.1"/>
    <property type="molecule type" value="Genomic_DNA"/>
</dbReference>
<dbReference type="PANTHER" id="PTHR35528">
    <property type="entry name" value="BLL1675 PROTEIN"/>
    <property type="match status" value="1"/>
</dbReference>
<evidence type="ECO:0000313" key="6">
    <source>
        <dbReference type="EMBL" id="XBP72615.1"/>
    </source>
</evidence>
<dbReference type="InterPro" id="IPR012337">
    <property type="entry name" value="RNaseH-like_sf"/>
</dbReference>
<dbReference type="GO" id="GO:0003677">
    <property type="term" value="F:DNA binding"/>
    <property type="evidence" value="ECO:0007669"/>
    <property type="project" value="UniProtKB-KW"/>
</dbReference>
<dbReference type="NCBIfam" id="NF033587">
    <property type="entry name" value="transpos_IS6"/>
    <property type="match status" value="1"/>
</dbReference>
<keyword evidence="8" id="KW-0614">Plasmid</keyword>
<sequence length="230" mass="26581">MLATKGMRFSIDVILVCIRWYAAYPLSYRHLEEMMEERGVFVDHSSINRWAIRFLPLLEKVFRKHKRAVGGSWRMDETYIKVKGAWKYLYRAVDKEGKTVDFLLTARRDKAAALRFFEKAMKANGVPEKVTMDKSGANKAAMDEINARGETPVIVRQVKYLNNIVEQDHRAVKRVTKPMLNFKSFRSAKNVLAGIELMHMIRKGQFLLEGCIELSFADQFYALAGQIRPV</sequence>
<accession>A0AAU7LY80</accession>
<evidence type="ECO:0000313" key="8">
    <source>
        <dbReference type="EMBL" id="XBP72632.1"/>
    </source>
</evidence>
<dbReference type="SUPFAM" id="SSF53098">
    <property type="entry name" value="Ribonuclease H-like"/>
    <property type="match status" value="1"/>
</dbReference>
<comment type="function">
    <text evidence="1">Involved in the transposition of the insertion sequence.</text>
</comment>
<dbReference type="Pfam" id="PF13610">
    <property type="entry name" value="DDE_Tnp_IS240"/>
    <property type="match status" value="1"/>
</dbReference>
<dbReference type="GO" id="GO:0032196">
    <property type="term" value="P:transposition"/>
    <property type="evidence" value="ECO:0007669"/>
    <property type="project" value="UniProtKB-KW"/>
</dbReference>
<geneLocation type="plasmid" evidence="9">
    <name>p3</name>
</geneLocation>
<evidence type="ECO:0000256" key="1">
    <source>
        <dbReference type="ARBA" id="ARBA00002286"/>
    </source>
</evidence>
<reference evidence="8" key="1">
    <citation type="submission" date="2024-05" db="EMBL/GenBank/DDBJ databases">
        <authorList>
            <person name="Bunk B."/>
            <person name="Swiderski J."/>
            <person name="Sproer C."/>
            <person name="Thiel V."/>
        </authorList>
    </citation>
    <scope>NUCLEOTIDE SEQUENCE</scope>
    <source>
        <strain evidence="8">DSM 17735</strain>
        <plasmid evidence="8">p1</plasmid>
        <plasmid evidence="9">p3</plasmid>
    </source>
</reference>
<proteinExistence type="predicted"/>
<keyword evidence="4" id="KW-0233">DNA recombination</keyword>
<dbReference type="InterPro" id="IPR052183">
    <property type="entry name" value="IS_Transposase"/>
</dbReference>
<evidence type="ECO:0000256" key="2">
    <source>
        <dbReference type="ARBA" id="ARBA00022578"/>
    </source>
</evidence>
<evidence type="ECO:0000256" key="4">
    <source>
        <dbReference type="ARBA" id="ARBA00023172"/>
    </source>
</evidence>
<dbReference type="EMBL" id="CP157676">
    <property type="protein sequence ID" value="XBP72615.1"/>
    <property type="molecule type" value="Genomic_DNA"/>
</dbReference>
<dbReference type="InterPro" id="IPR032874">
    <property type="entry name" value="DDE_dom"/>
</dbReference>
<dbReference type="GO" id="GO:0006310">
    <property type="term" value="P:DNA recombination"/>
    <property type="evidence" value="ECO:0007669"/>
    <property type="project" value="UniProtKB-KW"/>
</dbReference>
<geneLocation type="plasmid" evidence="8">
    <name>p1</name>
</geneLocation>